<proteinExistence type="predicted"/>
<gene>
    <name evidence="1" type="ORF">LCGC14_2603170</name>
</gene>
<name>A0A0F9A8G7_9ZZZZ</name>
<accession>A0A0F9A8G7</accession>
<comment type="caution">
    <text evidence="1">The sequence shown here is derived from an EMBL/GenBank/DDBJ whole genome shotgun (WGS) entry which is preliminary data.</text>
</comment>
<evidence type="ECO:0000313" key="1">
    <source>
        <dbReference type="EMBL" id="KKL05725.1"/>
    </source>
</evidence>
<reference evidence="1" key="1">
    <citation type="journal article" date="2015" name="Nature">
        <title>Complex archaea that bridge the gap between prokaryotes and eukaryotes.</title>
        <authorList>
            <person name="Spang A."/>
            <person name="Saw J.H."/>
            <person name="Jorgensen S.L."/>
            <person name="Zaremba-Niedzwiedzka K."/>
            <person name="Martijn J."/>
            <person name="Lind A.E."/>
            <person name="van Eijk R."/>
            <person name="Schleper C."/>
            <person name="Guy L."/>
            <person name="Ettema T.J."/>
        </authorList>
    </citation>
    <scope>NUCLEOTIDE SEQUENCE</scope>
</reference>
<organism evidence="1">
    <name type="scientific">marine sediment metagenome</name>
    <dbReference type="NCBI Taxonomy" id="412755"/>
    <lineage>
        <taxon>unclassified sequences</taxon>
        <taxon>metagenomes</taxon>
        <taxon>ecological metagenomes</taxon>
    </lineage>
</organism>
<sequence length="214" mass="23979">MALSDFWELKDNQVAGSHNMLNVYYVKRILVGANATKVGQSFIDSVIVPHLLPMQVINTDRTSLDIKNLGDVTDFVSLDTSALVGLRLGESLSNFNAVGIRFNRTRTDIRNGWKRYFAGNENDKVGNVWDATFKALIDALAAELIEPWEEDSAPGVDVCEQVILKRFCVIPEEDPCQKYRLPETDAEIDGFHYVPVSTLQDTLVTSQVSRKRTV</sequence>
<protein>
    <submittedName>
        <fullName evidence="1">Uncharacterized protein</fullName>
    </submittedName>
</protein>
<dbReference type="EMBL" id="LAZR01043998">
    <property type="protein sequence ID" value="KKL05725.1"/>
    <property type="molecule type" value="Genomic_DNA"/>
</dbReference>
<dbReference type="AlphaFoldDB" id="A0A0F9A8G7"/>